<reference evidence="3" key="1">
    <citation type="journal article" date="2019" name="Int. J. Syst. Evol. Microbiol.">
        <title>The Global Catalogue of Microorganisms (GCM) 10K type strain sequencing project: providing services to taxonomists for standard genome sequencing and annotation.</title>
        <authorList>
            <consortium name="The Broad Institute Genomics Platform"/>
            <consortium name="The Broad Institute Genome Sequencing Center for Infectious Disease"/>
            <person name="Wu L."/>
            <person name="Ma J."/>
        </authorList>
    </citation>
    <scope>NUCLEOTIDE SEQUENCE [LARGE SCALE GENOMIC DNA]</scope>
    <source>
        <strain evidence="3">JCM 6305</strain>
    </source>
</reference>
<comment type="caution">
    <text evidence="2">The sequence shown here is derived from an EMBL/GenBank/DDBJ whole genome shotgun (WGS) entry which is preliminary data.</text>
</comment>
<protein>
    <submittedName>
        <fullName evidence="2">Uncharacterized protein</fullName>
    </submittedName>
</protein>
<dbReference type="RefSeq" id="WP_344321282.1">
    <property type="nucleotide sequence ID" value="NZ_BAAASZ010000012.1"/>
</dbReference>
<keyword evidence="3" id="KW-1185">Reference proteome</keyword>
<gene>
    <name evidence="2" type="ORF">GCM10010405_14690</name>
</gene>
<sequence length="48" mass="5224">MYDTAQPEADEQPAAGRAFDELPLSPPPLRLAGDDDDEGEQHICRGID</sequence>
<accession>A0ABP5WRW5</accession>
<dbReference type="Proteomes" id="UP001501638">
    <property type="component" value="Unassembled WGS sequence"/>
</dbReference>
<proteinExistence type="predicted"/>
<evidence type="ECO:0000313" key="3">
    <source>
        <dbReference type="Proteomes" id="UP001501638"/>
    </source>
</evidence>
<evidence type="ECO:0000313" key="2">
    <source>
        <dbReference type="EMBL" id="GAA2432755.1"/>
    </source>
</evidence>
<organism evidence="2 3">
    <name type="scientific">Streptomyces macrosporus</name>
    <dbReference type="NCBI Taxonomy" id="44032"/>
    <lineage>
        <taxon>Bacteria</taxon>
        <taxon>Bacillati</taxon>
        <taxon>Actinomycetota</taxon>
        <taxon>Actinomycetes</taxon>
        <taxon>Kitasatosporales</taxon>
        <taxon>Streptomycetaceae</taxon>
        <taxon>Streptomyces</taxon>
    </lineage>
</organism>
<dbReference type="EMBL" id="BAAASZ010000012">
    <property type="protein sequence ID" value="GAA2432755.1"/>
    <property type="molecule type" value="Genomic_DNA"/>
</dbReference>
<feature type="region of interest" description="Disordered" evidence="1">
    <location>
        <begin position="1"/>
        <end position="48"/>
    </location>
</feature>
<evidence type="ECO:0000256" key="1">
    <source>
        <dbReference type="SAM" id="MobiDB-lite"/>
    </source>
</evidence>
<name>A0ABP5WRW5_9ACTN</name>